<name>A0A0F9QFT0_9ZZZZ</name>
<accession>A0A0F9QFT0</accession>
<organism evidence="1">
    <name type="scientific">marine sediment metagenome</name>
    <dbReference type="NCBI Taxonomy" id="412755"/>
    <lineage>
        <taxon>unclassified sequences</taxon>
        <taxon>metagenomes</taxon>
        <taxon>ecological metagenomes</taxon>
    </lineage>
</organism>
<dbReference type="EMBL" id="LAZR01001651">
    <property type="protein sequence ID" value="KKN41379.1"/>
    <property type="molecule type" value="Genomic_DNA"/>
</dbReference>
<sequence length="325" mass="36449">MSVKNIFSNKVERGSAWQRSQQSLDQMAAKAHAALQKDDKSVVARPRLSRHPRDAMWVSTRAWNRRGEGIALFANPSDMQWSLPRRGSVVKTTAGAVRNVWRNRYRKTYYDEGTVGITFQTGNIMPSMGYPDEMELSTPDRVSVAVANPRVPEGLMNFYKFIELLDQPMLLGPAENHHIIIHHSRVFPTLYMEGYFLEDSFNFSEVVQTGNMLQWNATFQFYRTYPSLAGNHSARKLAASYQQWIKESAQDEQIGWENLAGYLYAEGVSDLSGVGPVGDPKQGPTAAKQPTTIASMTGRKAQVLADQAAKKIQNDRSLAPLFTGL</sequence>
<proteinExistence type="predicted"/>
<dbReference type="AlphaFoldDB" id="A0A0F9QFT0"/>
<evidence type="ECO:0000313" key="1">
    <source>
        <dbReference type="EMBL" id="KKN41379.1"/>
    </source>
</evidence>
<gene>
    <name evidence="1" type="ORF">LCGC14_0724000</name>
</gene>
<reference evidence="1" key="1">
    <citation type="journal article" date="2015" name="Nature">
        <title>Complex archaea that bridge the gap between prokaryotes and eukaryotes.</title>
        <authorList>
            <person name="Spang A."/>
            <person name="Saw J.H."/>
            <person name="Jorgensen S.L."/>
            <person name="Zaremba-Niedzwiedzka K."/>
            <person name="Martijn J."/>
            <person name="Lind A.E."/>
            <person name="van Eijk R."/>
            <person name="Schleper C."/>
            <person name="Guy L."/>
            <person name="Ettema T.J."/>
        </authorList>
    </citation>
    <scope>NUCLEOTIDE SEQUENCE</scope>
</reference>
<comment type="caution">
    <text evidence="1">The sequence shown here is derived from an EMBL/GenBank/DDBJ whole genome shotgun (WGS) entry which is preliminary data.</text>
</comment>
<protein>
    <submittedName>
        <fullName evidence="1">Uncharacterized protein</fullName>
    </submittedName>
</protein>